<gene>
    <name evidence="2" type="ORF">AUJ44_02190</name>
</gene>
<dbReference type="Proteomes" id="UP000183206">
    <property type="component" value="Unassembled WGS sequence"/>
</dbReference>
<sequence length="74" mass="8759">MYVAQDIEREDYLKRRRSLMSNKKSVEEQIQRLLRRPSAWIEPTHEWIKDASTLDKIAKMNDLPSKKSSARTSP</sequence>
<organism evidence="2 3">
    <name type="scientific">Candidatus Nomurabacteria bacterium CG1_02_47_685</name>
    <dbReference type="NCBI Taxonomy" id="1805282"/>
    <lineage>
        <taxon>Bacteria</taxon>
        <taxon>Candidatus Nomuraibacteriota</taxon>
    </lineage>
</organism>
<evidence type="ECO:0000313" key="3">
    <source>
        <dbReference type="Proteomes" id="UP000183206"/>
    </source>
</evidence>
<name>A0A1J4V929_9BACT</name>
<dbReference type="STRING" id="1805282.AUJ44_02190"/>
<evidence type="ECO:0000256" key="1">
    <source>
        <dbReference type="SAM" id="Coils"/>
    </source>
</evidence>
<accession>A0A1J4V929</accession>
<feature type="coiled-coil region" evidence="1">
    <location>
        <begin position="9"/>
        <end position="36"/>
    </location>
</feature>
<proteinExistence type="predicted"/>
<keyword evidence="1" id="KW-0175">Coiled coil</keyword>
<evidence type="ECO:0000313" key="2">
    <source>
        <dbReference type="EMBL" id="OIO32544.1"/>
    </source>
</evidence>
<dbReference type="EMBL" id="MNVO01000033">
    <property type="protein sequence ID" value="OIO32544.1"/>
    <property type="molecule type" value="Genomic_DNA"/>
</dbReference>
<reference evidence="2 3" key="1">
    <citation type="journal article" date="2016" name="Environ. Microbiol.">
        <title>Genomic resolution of a cold subsurface aquifer community provides metabolic insights for novel microbes adapted to high CO concentrations.</title>
        <authorList>
            <person name="Probst A.J."/>
            <person name="Castelle C.J."/>
            <person name="Singh A."/>
            <person name="Brown C.T."/>
            <person name="Anantharaman K."/>
            <person name="Sharon I."/>
            <person name="Hug L.A."/>
            <person name="Burstein D."/>
            <person name="Emerson J.B."/>
            <person name="Thomas B.C."/>
            <person name="Banfield J.F."/>
        </authorList>
    </citation>
    <scope>NUCLEOTIDE SEQUENCE [LARGE SCALE GENOMIC DNA]</scope>
    <source>
        <strain evidence="2">CG1_02_47_685</strain>
    </source>
</reference>
<comment type="caution">
    <text evidence="2">The sequence shown here is derived from an EMBL/GenBank/DDBJ whole genome shotgun (WGS) entry which is preliminary data.</text>
</comment>
<protein>
    <submittedName>
        <fullName evidence="2">Uncharacterized protein</fullName>
    </submittedName>
</protein>
<dbReference type="AlphaFoldDB" id="A0A1J4V929"/>